<accession>A0A3B1K2M9</accession>
<reference evidence="2" key="2">
    <citation type="journal article" date="2014" name="Nat. Commun.">
        <title>The cavefish genome reveals candidate genes for eye loss.</title>
        <authorList>
            <person name="McGaugh S.E."/>
            <person name="Gross J.B."/>
            <person name="Aken B."/>
            <person name="Blin M."/>
            <person name="Borowsky R."/>
            <person name="Chalopin D."/>
            <person name="Hinaux H."/>
            <person name="Jeffery W.R."/>
            <person name="Keene A."/>
            <person name="Ma L."/>
            <person name="Minx P."/>
            <person name="Murphy D."/>
            <person name="O'Quin K.E."/>
            <person name="Retaux S."/>
            <person name="Rohner N."/>
            <person name="Searle S.M."/>
            <person name="Stahl B.A."/>
            <person name="Tabin C."/>
            <person name="Volff J.N."/>
            <person name="Yoshizawa M."/>
            <person name="Warren W.C."/>
        </authorList>
    </citation>
    <scope>NUCLEOTIDE SEQUENCE [LARGE SCALE GENOMIC DNA]</scope>
    <source>
        <strain evidence="2">female</strain>
    </source>
</reference>
<reference evidence="2" key="1">
    <citation type="submission" date="2013-03" db="EMBL/GenBank/DDBJ databases">
        <authorList>
            <person name="Jeffery W."/>
            <person name="Warren W."/>
            <person name="Wilson R.K."/>
        </authorList>
    </citation>
    <scope>NUCLEOTIDE SEQUENCE</scope>
    <source>
        <strain evidence="2">female</strain>
    </source>
</reference>
<reference evidence="1" key="4">
    <citation type="submission" date="2025-09" db="UniProtKB">
        <authorList>
            <consortium name="Ensembl"/>
        </authorList>
    </citation>
    <scope>IDENTIFICATION</scope>
</reference>
<keyword evidence="2" id="KW-1185">Reference proteome</keyword>
<dbReference type="AlphaFoldDB" id="A0A3B1K2M9"/>
<organism evidence="1 2">
    <name type="scientific">Astyanax mexicanus</name>
    <name type="common">Blind cave fish</name>
    <name type="synonym">Astyanax fasciatus mexicanus</name>
    <dbReference type="NCBI Taxonomy" id="7994"/>
    <lineage>
        <taxon>Eukaryota</taxon>
        <taxon>Metazoa</taxon>
        <taxon>Chordata</taxon>
        <taxon>Craniata</taxon>
        <taxon>Vertebrata</taxon>
        <taxon>Euteleostomi</taxon>
        <taxon>Actinopterygii</taxon>
        <taxon>Neopterygii</taxon>
        <taxon>Teleostei</taxon>
        <taxon>Ostariophysi</taxon>
        <taxon>Characiformes</taxon>
        <taxon>Characoidei</taxon>
        <taxon>Acestrorhamphidae</taxon>
        <taxon>Acestrorhamphinae</taxon>
        <taxon>Astyanax</taxon>
    </lineage>
</organism>
<name>A0A3B1K2M9_ASTMX</name>
<dbReference type="Proteomes" id="UP000018467">
    <property type="component" value="Unassembled WGS sequence"/>
</dbReference>
<reference evidence="1" key="3">
    <citation type="submission" date="2025-08" db="UniProtKB">
        <authorList>
            <consortium name="Ensembl"/>
        </authorList>
    </citation>
    <scope>IDENTIFICATION</scope>
</reference>
<evidence type="ECO:0000313" key="1">
    <source>
        <dbReference type="Ensembl" id="ENSAMXP00000048917.1"/>
    </source>
</evidence>
<evidence type="ECO:0000313" key="2">
    <source>
        <dbReference type="Proteomes" id="UP000018467"/>
    </source>
</evidence>
<sequence>MTSSCILLICISFTYENNSFGLHCFACYSFYAIKLCPTTTCAQPCYHKEFYLQRKSSKSKCSNNFQVFFLCVSLSERNLATLILECSVVVQKNGPKSLKGERVFSCSAEKRTKESKRGESVQL</sequence>
<dbReference type="Ensembl" id="ENSAMXT00000057258.1">
    <property type="protein sequence ID" value="ENSAMXP00000048917.1"/>
    <property type="gene ID" value="ENSAMXG00000036248.1"/>
</dbReference>
<protein>
    <submittedName>
        <fullName evidence="1">Uncharacterized protein</fullName>
    </submittedName>
</protein>
<proteinExistence type="predicted"/>
<dbReference type="InParanoid" id="A0A3B1K2M9"/>